<proteinExistence type="predicted"/>
<sequence length="49" mass="5616">MSAEKSALFLARFPKNCITFVGEMNVVMNDEIQKFYNNSTKSHTNCVTR</sequence>
<protein>
    <submittedName>
        <fullName evidence="1">Uncharacterized protein</fullName>
    </submittedName>
</protein>
<dbReference type="EMBL" id="BK016015">
    <property type="protein sequence ID" value="DAF89667.1"/>
    <property type="molecule type" value="Genomic_DNA"/>
</dbReference>
<reference evidence="1" key="1">
    <citation type="journal article" date="2021" name="Proc. Natl. Acad. Sci. U.S.A.">
        <title>A Catalog of Tens of Thousands of Viruses from Human Metagenomes Reveals Hidden Associations with Chronic Diseases.</title>
        <authorList>
            <person name="Tisza M.J."/>
            <person name="Buck C.B."/>
        </authorList>
    </citation>
    <scope>NUCLEOTIDE SEQUENCE</scope>
    <source>
        <strain evidence="1">CtCS019</strain>
    </source>
</reference>
<accession>A0A8S5U5E3</accession>
<organism evidence="1">
    <name type="scientific">Siphoviridae sp. ctCS019</name>
    <dbReference type="NCBI Taxonomy" id="2825378"/>
    <lineage>
        <taxon>Viruses</taxon>
        <taxon>Duplodnaviria</taxon>
        <taxon>Heunggongvirae</taxon>
        <taxon>Uroviricota</taxon>
        <taxon>Caudoviricetes</taxon>
    </lineage>
</organism>
<name>A0A8S5U5E3_9CAUD</name>
<evidence type="ECO:0000313" key="1">
    <source>
        <dbReference type="EMBL" id="DAF89667.1"/>
    </source>
</evidence>